<dbReference type="InterPro" id="IPR016181">
    <property type="entry name" value="Acyl_CoA_acyltransferase"/>
</dbReference>
<evidence type="ECO:0000259" key="1">
    <source>
        <dbReference type="PROSITE" id="PS51186"/>
    </source>
</evidence>
<reference evidence="2 3" key="1">
    <citation type="journal article" date="2016" name="Nat. Commun.">
        <title>Thousands of microbial genomes shed light on interconnected biogeochemical processes in an aquifer system.</title>
        <authorList>
            <person name="Anantharaman K."/>
            <person name="Brown C.T."/>
            <person name="Hug L.A."/>
            <person name="Sharon I."/>
            <person name="Castelle C.J."/>
            <person name="Probst A.J."/>
            <person name="Thomas B.C."/>
            <person name="Singh A."/>
            <person name="Wilkins M.J."/>
            <person name="Karaoz U."/>
            <person name="Brodie E.L."/>
            <person name="Williams K.H."/>
            <person name="Hubbard S.S."/>
            <person name="Banfield J.F."/>
        </authorList>
    </citation>
    <scope>NUCLEOTIDE SEQUENCE [LARGE SCALE GENOMIC DNA]</scope>
    <source>
        <strain evidence="3">RIFCSPLOWO2_12_FULL_64_10</strain>
    </source>
</reference>
<dbReference type="GO" id="GO:0016747">
    <property type="term" value="F:acyltransferase activity, transferring groups other than amino-acyl groups"/>
    <property type="evidence" value="ECO:0007669"/>
    <property type="project" value="InterPro"/>
</dbReference>
<dbReference type="Proteomes" id="UP000178606">
    <property type="component" value="Unassembled WGS sequence"/>
</dbReference>
<dbReference type="Gene3D" id="3.40.630.30">
    <property type="match status" value="1"/>
</dbReference>
<dbReference type="InterPro" id="IPR000182">
    <property type="entry name" value="GNAT_dom"/>
</dbReference>
<evidence type="ECO:0000313" key="2">
    <source>
        <dbReference type="EMBL" id="OGG43927.1"/>
    </source>
</evidence>
<dbReference type="Pfam" id="PF00583">
    <property type="entry name" value="Acetyltransf_1"/>
    <property type="match status" value="1"/>
</dbReference>
<name>A0A1F6C506_HANXR</name>
<evidence type="ECO:0000313" key="3">
    <source>
        <dbReference type="Proteomes" id="UP000178606"/>
    </source>
</evidence>
<gene>
    <name evidence="2" type="ORF">A3F84_18890</name>
</gene>
<dbReference type="AlphaFoldDB" id="A0A1F6C506"/>
<accession>A0A1F6C506</accession>
<comment type="caution">
    <text evidence="2">The sequence shown here is derived from an EMBL/GenBank/DDBJ whole genome shotgun (WGS) entry which is preliminary data.</text>
</comment>
<dbReference type="EMBL" id="MFKF01000422">
    <property type="protein sequence ID" value="OGG43927.1"/>
    <property type="molecule type" value="Genomic_DNA"/>
</dbReference>
<dbReference type="CDD" id="cd04301">
    <property type="entry name" value="NAT_SF"/>
    <property type="match status" value="1"/>
</dbReference>
<sequence>MTEDSRRIISICPLRAKPGQKEHAFIPHLNCHPDYHGKRHGKSVLWAAVERTCEAGYRKVDLYTWPGNLKAVPLYKKMGFMWRPDSAVQMENFTPAARRHPLGRAYFARHDWYETQVRSLRLEEDLVKRGEVRVYEYLWRAEGGEFLRMVFDRQSWGIVEVENNDLLISCSLTDERLVAGVSHPVRWRIVNRRSTPARVLLSASGDPGVDIRRREMLQVRDSAELEGTFVIDPNIPEKTQDPRAAILRTDLLIDGVEVQLAAGIEAQQAVAVSVDAPRSVIRPGVPQEVVLTLRSNLKRRSTARLSVLPAGGATVGRREHAVPLAPRGGAEVRVPVAAEAGPVRLNVEGHAVAGKERVPIKTKRVDLLSIERGGVSGCVGEERALLCGGGLMASVDLRSGGVSAYHRLRAERAYRLHLSSPRLGPPFSWEDFFQEKAEASVEEEPCGAAVRIRSKSILRPGVVLDRRISLGYGPLIRVVDTILNGSAVPLDLSLNQGWNVSLGLRSELVIPRKQGIYRDTVGAGGRGLGNLNLPEEGAQWPEGWICAQREDGCAAGALWGCAQRVEPGRWGTEIRRRVGRLEPGQAGTLDPIYAFVGDGSWQTVRGWWQTLFGEGVPEIETTASPTRRPIELGIAPNPLLVARGEANATLSLRSVGEHKLKGKLILELPASLRTDLRAIRVSGLCASRTTTRKLRLRAARSAQPGPAQIGVRFETDEAIYHASARALILARQAPEVRVSCEEEGRVIAIRNGILTAKVAPGFKGSVISLRREGKEFLNSAYPEAGIRGFMNPWHGGLSPTYGRLWGNLHKERFLHRVVERKGRQGLVWRGVRVQCTIAQERARGQTIALDYLMTRGADALAIVASCRDELGISSDGHIGFAVCPAFAASPGAASFCNPSAPSITSLAAPHWSEAGAWDWGGIVGDDGRALFLSACGEGARASGRALGDIGCELEGHVSGPMPARGGIEGLFFVAPAFGPEGVSAHAVWGEFEELP</sequence>
<dbReference type="PROSITE" id="PS51186">
    <property type="entry name" value="GNAT"/>
    <property type="match status" value="1"/>
</dbReference>
<dbReference type="SUPFAM" id="SSF55729">
    <property type="entry name" value="Acyl-CoA N-acyltransferases (Nat)"/>
    <property type="match status" value="1"/>
</dbReference>
<organism evidence="2 3">
    <name type="scientific">Handelsmanbacteria sp. (strain RIFCSPLOWO2_12_FULL_64_10)</name>
    <dbReference type="NCBI Taxonomy" id="1817868"/>
    <lineage>
        <taxon>Bacteria</taxon>
        <taxon>Candidatus Handelsmaniibacteriota</taxon>
    </lineage>
</organism>
<proteinExistence type="predicted"/>
<feature type="domain" description="N-acetyltransferase" evidence="1">
    <location>
        <begin position="1"/>
        <end position="95"/>
    </location>
</feature>
<protein>
    <recommendedName>
        <fullName evidence="1">N-acetyltransferase domain-containing protein</fullName>
    </recommendedName>
</protein>